<comment type="caution">
    <text evidence="1">The sequence shown here is derived from an EMBL/GenBank/DDBJ whole genome shotgun (WGS) entry which is preliminary data.</text>
</comment>
<dbReference type="AlphaFoldDB" id="A0A3M0L3B6"/>
<dbReference type="Proteomes" id="UP000269221">
    <property type="component" value="Unassembled WGS sequence"/>
</dbReference>
<keyword evidence="2" id="KW-1185">Reference proteome</keyword>
<accession>A0A3M0L3B6</accession>
<dbReference type="OrthoDB" id="9400281at2759"/>
<protein>
    <submittedName>
        <fullName evidence="1">Uncharacterized protein</fullName>
    </submittedName>
</protein>
<name>A0A3M0L3B6_HIRRU</name>
<dbReference type="EMBL" id="QRBI01000105">
    <property type="protein sequence ID" value="RMC13857.1"/>
    <property type="molecule type" value="Genomic_DNA"/>
</dbReference>
<reference evidence="1 2" key="1">
    <citation type="submission" date="2018-07" db="EMBL/GenBank/DDBJ databases">
        <title>A high quality draft genome assembly of the barn swallow (H. rustica rustica).</title>
        <authorList>
            <person name="Formenti G."/>
            <person name="Chiara M."/>
            <person name="Poveda L."/>
            <person name="Francoijs K.-J."/>
            <person name="Bonisoli-Alquati A."/>
            <person name="Canova L."/>
            <person name="Gianfranceschi L."/>
            <person name="Horner D.S."/>
            <person name="Saino N."/>
        </authorList>
    </citation>
    <scope>NUCLEOTIDE SEQUENCE [LARGE SCALE GENOMIC DNA]</scope>
    <source>
        <strain evidence="1">Chelidonia</strain>
        <tissue evidence="1">Blood</tissue>
    </source>
</reference>
<organism evidence="1 2">
    <name type="scientific">Hirundo rustica rustica</name>
    <dbReference type="NCBI Taxonomy" id="333673"/>
    <lineage>
        <taxon>Eukaryota</taxon>
        <taxon>Metazoa</taxon>
        <taxon>Chordata</taxon>
        <taxon>Craniata</taxon>
        <taxon>Vertebrata</taxon>
        <taxon>Euteleostomi</taxon>
        <taxon>Archelosauria</taxon>
        <taxon>Archosauria</taxon>
        <taxon>Dinosauria</taxon>
        <taxon>Saurischia</taxon>
        <taxon>Theropoda</taxon>
        <taxon>Coelurosauria</taxon>
        <taxon>Aves</taxon>
        <taxon>Neognathae</taxon>
        <taxon>Neoaves</taxon>
        <taxon>Telluraves</taxon>
        <taxon>Australaves</taxon>
        <taxon>Passeriformes</taxon>
        <taxon>Sylvioidea</taxon>
        <taxon>Hirundinidae</taxon>
        <taxon>Hirundo</taxon>
    </lineage>
</organism>
<evidence type="ECO:0000313" key="2">
    <source>
        <dbReference type="Proteomes" id="UP000269221"/>
    </source>
</evidence>
<gene>
    <name evidence="1" type="ORF">DUI87_08940</name>
</gene>
<sequence>MESGQDSGKQQAQLNVTCLSLARRGPTYRKSMGFYMPLFPQLVVVVFQNLAFHLIEACTTVPGPSTELVQIPVWNLPALQQINTPTPLIACKLTERALYSLIPLISKDIKQDWP</sequence>
<proteinExistence type="predicted"/>
<evidence type="ECO:0000313" key="1">
    <source>
        <dbReference type="EMBL" id="RMC13857.1"/>
    </source>
</evidence>